<dbReference type="SUPFAM" id="SSF56176">
    <property type="entry name" value="FAD-binding/transporter-associated domain-like"/>
    <property type="match status" value="1"/>
</dbReference>
<protein>
    <recommendedName>
        <fullName evidence="3">FAD linked oxidase N-terminal domain-containing protein</fullName>
    </recommendedName>
</protein>
<dbReference type="GO" id="GO:0050660">
    <property type="term" value="F:flavin adenine dinucleotide binding"/>
    <property type="evidence" value="ECO:0007669"/>
    <property type="project" value="InterPro"/>
</dbReference>
<gene>
    <name evidence="1" type="ORF">SNAT2548_LOCUS30317</name>
</gene>
<sequence>MGLSVVLLSAGGFMGLVAFAKRKRDEALAAERMEALQAFREDRLKKVKELFVSQQYDLEKLRSALSASSEVATVAECKALPPPKHKARFYGAEVTDSKYAHWIDRVWNKDVIAFPQIIVRVSTPSDVAACFHFAQANSLKISVASGCHSSNAFVDGALTIDTWYPSPLFFGSWFPNGAASLKKGVP</sequence>
<dbReference type="Proteomes" id="UP000604046">
    <property type="component" value="Unassembled WGS sequence"/>
</dbReference>
<keyword evidence="2" id="KW-1185">Reference proteome</keyword>
<comment type="caution">
    <text evidence="1">The sequence shown here is derived from an EMBL/GenBank/DDBJ whole genome shotgun (WGS) entry which is preliminary data.</text>
</comment>
<dbReference type="AlphaFoldDB" id="A0A812TN95"/>
<evidence type="ECO:0000313" key="1">
    <source>
        <dbReference type="EMBL" id="CAE7540622.1"/>
    </source>
</evidence>
<proteinExistence type="predicted"/>
<dbReference type="InterPro" id="IPR036318">
    <property type="entry name" value="FAD-bd_PCMH-like_sf"/>
</dbReference>
<evidence type="ECO:0000313" key="2">
    <source>
        <dbReference type="Proteomes" id="UP000604046"/>
    </source>
</evidence>
<dbReference type="InterPro" id="IPR016167">
    <property type="entry name" value="FAD-bd_PCMH_sub1"/>
</dbReference>
<name>A0A812TN95_9DINO</name>
<evidence type="ECO:0008006" key="3">
    <source>
        <dbReference type="Google" id="ProtNLM"/>
    </source>
</evidence>
<accession>A0A812TN95</accession>
<organism evidence="1 2">
    <name type="scientific">Symbiodinium natans</name>
    <dbReference type="NCBI Taxonomy" id="878477"/>
    <lineage>
        <taxon>Eukaryota</taxon>
        <taxon>Sar</taxon>
        <taxon>Alveolata</taxon>
        <taxon>Dinophyceae</taxon>
        <taxon>Suessiales</taxon>
        <taxon>Symbiodiniaceae</taxon>
        <taxon>Symbiodinium</taxon>
    </lineage>
</organism>
<reference evidence="1" key="1">
    <citation type="submission" date="2021-02" db="EMBL/GenBank/DDBJ databases">
        <authorList>
            <person name="Dougan E. K."/>
            <person name="Rhodes N."/>
            <person name="Thang M."/>
            <person name="Chan C."/>
        </authorList>
    </citation>
    <scope>NUCLEOTIDE SEQUENCE</scope>
</reference>
<dbReference type="EMBL" id="CAJNDS010002601">
    <property type="protein sequence ID" value="CAE7540622.1"/>
    <property type="molecule type" value="Genomic_DNA"/>
</dbReference>
<dbReference type="Gene3D" id="3.30.43.10">
    <property type="entry name" value="Uridine Diphospho-n-acetylenolpyruvylglucosamine Reductase, domain 2"/>
    <property type="match status" value="1"/>
</dbReference>